<accession>A0ABT7HKQ3</accession>
<dbReference type="PANTHER" id="PTHR35271:SF1">
    <property type="entry name" value="ABC TRANSPORTER, SUBSTRATE-BINDING LIPOPROTEIN"/>
    <property type="match status" value="1"/>
</dbReference>
<name>A0ABT7HKQ3_9FUSO</name>
<dbReference type="InterPro" id="IPR007487">
    <property type="entry name" value="ABC_transpt-TYRBP-like"/>
</dbReference>
<dbReference type="RefSeq" id="WP_285152995.1">
    <property type="nucleotide sequence ID" value="NZ_JASSPP010000006.1"/>
</dbReference>
<keyword evidence="2" id="KW-1185">Reference proteome</keyword>
<dbReference type="Pfam" id="PF04392">
    <property type="entry name" value="ABC_sub_bind"/>
    <property type="match status" value="1"/>
</dbReference>
<dbReference type="PANTHER" id="PTHR35271">
    <property type="entry name" value="ABC TRANSPORTER, SUBSTRATE-BINDING LIPOPROTEIN-RELATED"/>
    <property type="match status" value="1"/>
</dbReference>
<reference evidence="1 2" key="1">
    <citation type="submission" date="2023-06" db="EMBL/GenBank/DDBJ databases">
        <title>Antibody response to the Sneathia vaginalis cytopathogenic toxin A during pregnancy.</title>
        <authorList>
            <person name="Mccoy Z.T."/>
            <person name="Serrano M.G."/>
            <person name="Spaine K."/>
            <person name="Edwards D.J."/>
            <person name="Buck G.A."/>
            <person name="Jefferson K."/>
        </authorList>
    </citation>
    <scope>NUCLEOTIDE SEQUENCE [LARGE SCALE GENOMIC DNA]</scope>
    <source>
        <strain evidence="1 2">CCUG 42621</strain>
    </source>
</reference>
<dbReference type="Gene3D" id="3.40.50.2300">
    <property type="match status" value="1"/>
</dbReference>
<sequence>MKKIILLILTFFLCFSCLKKPKSVHKDTIKIGIIQFVAHPALDRAKEGFKEQFKNDKYKVTFIEKNANAELTTAKIIASNFVREKVDLIYAIATPSAQACLSETTSIPIIFSAVTDPHDAGLIAKNITGVTDYVDILEQLKLLKQINKDIKSIGVLYNSSEANSKATINQLQIACKNLNINLVTKSVTQINEVPQAIKLLISQTDAIYTPTDNLIASVMPIITAEAIKQKK</sequence>
<protein>
    <submittedName>
        <fullName evidence="1">ABC transporter substrate-binding protein</fullName>
    </submittedName>
</protein>
<dbReference type="Proteomes" id="UP001225134">
    <property type="component" value="Unassembled WGS sequence"/>
</dbReference>
<comment type="caution">
    <text evidence="1">The sequence shown here is derived from an EMBL/GenBank/DDBJ whole genome shotgun (WGS) entry which is preliminary data.</text>
</comment>
<dbReference type="CDD" id="cd06325">
    <property type="entry name" value="PBP1_ABC_unchar_transporter"/>
    <property type="match status" value="1"/>
</dbReference>
<dbReference type="InterPro" id="IPR028082">
    <property type="entry name" value="Peripla_BP_I"/>
</dbReference>
<evidence type="ECO:0000313" key="2">
    <source>
        <dbReference type="Proteomes" id="UP001225134"/>
    </source>
</evidence>
<dbReference type="EMBL" id="JASSPP010000006">
    <property type="protein sequence ID" value="MDK9580719.1"/>
    <property type="molecule type" value="Genomic_DNA"/>
</dbReference>
<dbReference type="SUPFAM" id="SSF53822">
    <property type="entry name" value="Periplasmic binding protein-like I"/>
    <property type="match status" value="1"/>
</dbReference>
<evidence type="ECO:0000313" key="1">
    <source>
        <dbReference type="EMBL" id="MDK9580719.1"/>
    </source>
</evidence>
<organism evidence="1 2">
    <name type="scientific">Sneathia sanguinegens</name>
    <dbReference type="NCBI Taxonomy" id="40543"/>
    <lineage>
        <taxon>Bacteria</taxon>
        <taxon>Fusobacteriati</taxon>
        <taxon>Fusobacteriota</taxon>
        <taxon>Fusobacteriia</taxon>
        <taxon>Fusobacteriales</taxon>
        <taxon>Leptotrichiaceae</taxon>
        <taxon>Sneathia</taxon>
    </lineage>
</organism>
<proteinExistence type="predicted"/>
<gene>
    <name evidence="1" type="ORF">QQA45_04220</name>
</gene>